<keyword evidence="5" id="KW-0547">Nucleotide-binding</keyword>
<dbReference type="InterPro" id="IPR003593">
    <property type="entry name" value="AAA+_ATPase"/>
</dbReference>
<comment type="subcellular location">
    <subcellularLocation>
        <location evidence="1">Cell inner membrane</location>
        <topology evidence="1">Peripheral membrane protein</topology>
    </subcellularLocation>
</comment>
<dbReference type="Pfam" id="PF00005">
    <property type="entry name" value="ABC_tran"/>
    <property type="match status" value="1"/>
</dbReference>
<dbReference type="InterPro" id="IPR050388">
    <property type="entry name" value="ABC_Ni/Peptide_Import"/>
</dbReference>
<dbReference type="GO" id="GO:0005886">
    <property type="term" value="C:plasma membrane"/>
    <property type="evidence" value="ECO:0007669"/>
    <property type="project" value="UniProtKB-SubCell"/>
</dbReference>
<dbReference type="Proteomes" id="UP000309215">
    <property type="component" value="Unassembled WGS sequence"/>
</dbReference>
<dbReference type="SUPFAM" id="SSF52540">
    <property type="entry name" value="P-loop containing nucleoside triphosphate hydrolases"/>
    <property type="match status" value="1"/>
</dbReference>
<dbReference type="GO" id="GO:0005524">
    <property type="term" value="F:ATP binding"/>
    <property type="evidence" value="ECO:0007669"/>
    <property type="project" value="UniProtKB-KW"/>
</dbReference>
<keyword evidence="10" id="KW-1185">Reference proteome</keyword>
<dbReference type="InterPro" id="IPR003439">
    <property type="entry name" value="ABC_transporter-like_ATP-bd"/>
</dbReference>
<keyword evidence="6 9" id="KW-0067">ATP-binding</keyword>
<accession>A0A4U1IX83</accession>
<dbReference type="InterPro" id="IPR017871">
    <property type="entry name" value="ABC_transporter-like_CS"/>
</dbReference>
<dbReference type="InterPro" id="IPR013563">
    <property type="entry name" value="Oligopep_ABC_C"/>
</dbReference>
<evidence type="ECO:0000256" key="2">
    <source>
        <dbReference type="ARBA" id="ARBA00005417"/>
    </source>
</evidence>
<evidence type="ECO:0000313" key="9">
    <source>
        <dbReference type="EMBL" id="TKC99146.1"/>
    </source>
</evidence>
<evidence type="ECO:0000256" key="4">
    <source>
        <dbReference type="ARBA" id="ARBA00022475"/>
    </source>
</evidence>
<organism evidence="9 10">
    <name type="scientific">Polyangium fumosum</name>
    <dbReference type="NCBI Taxonomy" id="889272"/>
    <lineage>
        <taxon>Bacteria</taxon>
        <taxon>Pseudomonadati</taxon>
        <taxon>Myxococcota</taxon>
        <taxon>Polyangia</taxon>
        <taxon>Polyangiales</taxon>
        <taxon>Polyangiaceae</taxon>
        <taxon>Polyangium</taxon>
    </lineage>
</organism>
<sequence length="321" mass="34552">MADVPLLAVEDLVVEYMTPSGPVRAVDAVSFVLARGEVLGLVGESGSGKSTVAQALARILGPPAMITAGRVLFEGSDVLAMHEDDLRRFRWRKMSFVLQSAMNALCPVLTIGEQIIDVLVTHERTSARAARERAAHLLELVGIDPARLTSHPHELSGGMRQRVGIALALALDPPLIVMDEPTTALDVVVQHEVLSKIAELKEKLGLSVLFITHDMSIVSQFATRIGVLYAGRLVEMAPTRELFRAPRHPYTKGLLGSFVSLHGPRRRLAGIPGSPPDLRRLPAGCAFRARCAEATARCATEAPVLRGIGEDHSTACHLVSP</sequence>
<evidence type="ECO:0000256" key="7">
    <source>
        <dbReference type="ARBA" id="ARBA00023136"/>
    </source>
</evidence>
<dbReference type="CDD" id="cd03257">
    <property type="entry name" value="ABC_NikE_OppD_transporters"/>
    <property type="match status" value="1"/>
</dbReference>
<name>A0A4U1IX83_9BACT</name>
<evidence type="ECO:0000259" key="8">
    <source>
        <dbReference type="PROSITE" id="PS50893"/>
    </source>
</evidence>
<evidence type="ECO:0000313" key="10">
    <source>
        <dbReference type="Proteomes" id="UP000309215"/>
    </source>
</evidence>
<evidence type="ECO:0000256" key="1">
    <source>
        <dbReference type="ARBA" id="ARBA00004417"/>
    </source>
</evidence>
<feature type="domain" description="ABC transporter" evidence="8">
    <location>
        <begin position="7"/>
        <end position="255"/>
    </location>
</feature>
<dbReference type="FunFam" id="3.40.50.300:FF:000016">
    <property type="entry name" value="Oligopeptide ABC transporter ATP-binding component"/>
    <property type="match status" value="1"/>
</dbReference>
<dbReference type="OrthoDB" id="9809450at2"/>
<evidence type="ECO:0000256" key="6">
    <source>
        <dbReference type="ARBA" id="ARBA00022840"/>
    </source>
</evidence>
<reference evidence="9 10" key="1">
    <citation type="submission" date="2019-04" db="EMBL/GenBank/DDBJ databases">
        <authorList>
            <person name="Li Y."/>
            <person name="Wang J."/>
        </authorList>
    </citation>
    <scope>NUCLEOTIDE SEQUENCE [LARGE SCALE GENOMIC DNA]</scope>
    <source>
        <strain evidence="9 10">DSM 14668</strain>
    </source>
</reference>
<dbReference type="GO" id="GO:0016887">
    <property type="term" value="F:ATP hydrolysis activity"/>
    <property type="evidence" value="ECO:0007669"/>
    <property type="project" value="InterPro"/>
</dbReference>
<dbReference type="GO" id="GO:0015833">
    <property type="term" value="P:peptide transport"/>
    <property type="evidence" value="ECO:0007669"/>
    <property type="project" value="InterPro"/>
</dbReference>
<keyword evidence="4" id="KW-1003">Cell membrane</keyword>
<dbReference type="Gene3D" id="3.40.50.300">
    <property type="entry name" value="P-loop containing nucleotide triphosphate hydrolases"/>
    <property type="match status" value="1"/>
</dbReference>
<proteinExistence type="inferred from homology"/>
<dbReference type="InterPro" id="IPR027417">
    <property type="entry name" value="P-loop_NTPase"/>
</dbReference>
<evidence type="ECO:0000256" key="5">
    <source>
        <dbReference type="ARBA" id="ARBA00022741"/>
    </source>
</evidence>
<dbReference type="PROSITE" id="PS50893">
    <property type="entry name" value="ABC_TRANSPORTER_2"/>
    <property type="match status" value="1"/>
</dbReference>
<gene>
    <name evidence="9" type="ORF">E8A74_39100</name>
</gene>
<keyword evidence="7" id="KW-0472">Membrane</keyword>
<dbReference type="PROSITE" id="PS00211">
    <property type="entry name" value="ABC_TRANSPORTER_1"/>
    <property type="match status" value="1"/>
</dbReference>
<keyword evidence="3" id="KW-0813">Transport</keyword>
<dbReference type="NCBIfam" id="TIGR01727">
    <property type="entry name" value="oligo_HPY"/>
    <property type="match status" value="1"/>
</dbReference>
<protein>
    <submittedName>
        <fullName evidence="9">ABC transporter ATP-binding protein</fullName>
    </submittedName>
</protein>
<evidence type="ECO:0000256" key="3">
    <source>
        <dbReference type="ARBA" id="ARBA00022448"/>
    </source>
</evidence>
<comment type="caution">
    <text evidence="9">The sequence shown here is derived from an EMBL/GenBank/DDBJ whole genome shotgun (WGS) entry which is preliminary data.</text>
</comment>
<dbReference type="PANTHER" id="PTHR43297:SF2">
    <property type="entry name" value="DIPEPTIDE TRANSPORT ATP-BINDING PROTEIN DPPD"/>
    <property type="match status" value="1"/>
</dbReference>
<dbReference type="AlphaFoldDB" id="A0A4U1IX83"/>
<comment type="similarity">
    <text evidence="2">Belongs to the ABC transporter superfamily.</text>
</comment>
<dbReference type="PANTHER" id="PTHR43297">
    <property type="entry name" value="OLIGOPEPTIDE TRANSPORT ATP-BINDING PROTEIN APPD"/>
    <property type="match status" value="1"/>
</dbReference>
<dbReference type="EMBL" id="SSMQ01000060">
    <property type="protein sequence ID" value="TKC99146.1"/>
    <property type="molecule type" value="Genomic_DNA"/>
</dbReference>
<dbReference type="Pfam" id="PF08352">
    <property type="entry name" value="oligo_HPY"/>
    <property type="match status" value="1"/>
</dbReference>
<dbReference type="RefSeq" id="WP_136934209.1">
    <property type="nucleotide sequence ID" value="NZ_SSMQ01000060.1"/>
</dbReference>
<dbReference type="SMART" id="SM00382">
    <property type="entry name" value="AAA"/>
    <property type="match status" value="1"/>
</dbReference>